<dbReference type="InterPro" id="IPR051924">
    <property type="entry name" value="GST_Kappa/NadH"/>
</dbReference>
<dbReference type="InterPro" id="IPR036249">
    <property type="entry name" value="Thioredoxin-like_sf"/>
</dbReference>
<evidence type="ECO:0000259" key="1">
    <source>
        <dbReference type="Pfam" id="PF01323"/>
    </source>
</evidence>
<dbReference type="PANTHER" id="PTHR42943">
    <property type="entry name" value="GLUTATHIONE S-TRANSFERASE KAPPA"/>
    <property type="match status" value="1"/>
</dbReference>
<protein>
    <recommendedName>
        <fullName evidence="1">DSBA-like thioredoxin domain-containing protein</fullName>
    </recommendedName>
</protein>
<dbReference type="Pfam" id="PF01323">
    <property type="entry name" value="DSBA"/>
    <property type="match status" value="1"/>
</dbReference>
<comment type="caution">
    <text evidence="2">The sequence shown here is derived from an EMBL/GenBank/DDBJ whole genome shotgun (WGS) entry which is preliminary data.</text>
</comment>
<dbReference type="SUPFAM" id="SSF52833">
    <property type="entry name" value="Thioredoxin-like"/>
    <property type="match status" value="1"/>
</dbReference>
<dbReference type="EMBL" id="JAKJXO020000015">
    <property type="protein sequence ID" value="KAL1595696.1"/>
    <property type="molecule type" value="Genomic_DNA"/>
</dbReference>
<sequence length="164" mass="18924">MSIPKITLFVDIVSPFAYIAFYALHPLRIKNKDKWINTERLRWSKYFNIPISQSSPPGFPTNTISIQRILTALAHSHPASLPKAISLFWQNYWVHWNDPSTPENILTIVTTIVGGEEEARRVIEASKGKEIKEKLTENTEWAVREEAFGLPWFVGKCDPYRVVR</sequence>
<name>A0ABR3QU82_9PLEO</name>
<keyword evidence="3" id="KW-1185">Reference proteome</keyword>
<evidence type="ECO:0000313" key="2">
    <source>
        <dbReference type="EMBL" id="KAL1595696.1"/>
    </source>
</evidence>
<dbReference type="PANTHER" id="PTHR42943:SF2">
    <property type="entry name" value="GLUTATHIONE S-TRANSFERASE KAPPA 1"/>
    <property type="match status" value="1"/>
</dbReference>
<accession>A0ABR3QU82</accession>
<gene>
    <name evidence="2" type="ORF">SLS60_009385</name>
</gene>
<proteinExistence type="predicted"/>
<dbReference type="InterPro" id="IPR001853">
    <property type="entry name" value="DSBA-like_thioredoxin_dom"/>
</dbReference>
<organism evidence="2 3">
    <name type="scientific">Paraconiothyrium brasiliense</name>
    <dbReference type="NCBI Taxonomy" id="300254"/>
    <lineage>
        <taxon>Eukaryota</taxon>
        <taxon>Fungi</taxon>
        <taxon>Dikarya</taxon>
        <taxon>Ascomycota</taxon>
        <taxon>Pezizomycotina</taxon>
        <taxon>Dothideomycetes</taxon>
        <taxon>Pleosporomycetidae</taxon>
        <taxon>Pleosporales</taxon>
        <taxon>Massarineae</taxon>
        <taxon>Didymosphaeriaceae</taxon>
        <taxon>Paraconiothyrium</taxon>
    </lineage>
</organism>
<dbReference type="Gene3D" id="3.40.30.10">
    <property type="entry name" value="Glutaredoxin"/>
    <property type="match status" value="1"/>
</dbReference>
<dbReference type="Proteomes" id="UP001521785">
    <property type="component" value="Unassembled WGS sequence"/>
</dbReference>
<feature type="domain" description="DSBA-like thioredoxin" evidence="1">
    <location>
        <begin position="6"/>
        <end position="154"/>
    </location>
</feature>
<reference evidence="2 3" key="1">
    <citation type="submission" date="2024-02" db="EMBL/GenBank/DDBJ databases">
        <title>De novo assembly and annotation of 12 fungi associated with fruit tree decline syndrome in Ontario, Canada.</title>
        <authorList>
            <person name="Sulman M."/>
            <person name="Ellouze W."/>
            <person name="Ilyukhin E."/>
        </authorList>
    </citation>
    <scope>NUCLEOTIDE SEQUENCE [LARGE SCALE GENOMIC DNA]</scope>
    <source>
        <strain evidence="2 3">M42-189</strain>
    </source>
</reference>
<evidence type="ECO:0000313" key="3">
    <source>
        <dbReference type="Proteomes" id="UP001521785"/>
    </source>
</evidence>